<feature type="transmembrane region" description="Helical" evidence="1">
    <location>
        <begin position="168"/>
        <end position="186"/>
    </location>
</feature>
<evidence type="ECO:0008006" key="4">
    <source>
        <dbReference type="Google" id="ProtNLM"/>
    </source>
</evidence>
<organism evidence="2 3">
    <name type="scientific">Neorhizobium lilium</name>
    <dbReference type="NCBI Taxonomy" id="2503024"/>
    <lineage>
        <taxon>Bacteria</taxon>
        <taxon>Pseudomonadati</taxon>
        <taxon>Pseudomonadota</taxon>
        <taxon>Alphaproteobacteria</taxon>
        <taxon>Hyphomicrobiales</taxon>
        <taxon>Rhizobiaceae</taxon>
        <taxon>Rhizobium/Agrobacterium group</taxon>
        <taxon>Neorhizobium</taxon>
    </lineage>
</organism>
<dbReference type="InterPro" id="IPR029058">
    <property type="entry name" value="AB_hydrolase_fold"/>
</dbReference>
<dbReference type="OrthoDB" id="7257484at2"/>
<dbReference type="RefSeq" id="WP_128442873.1">
    <property type="nucleotide sequence ID" value="NZ_SBIP01000002.1"/>
</dbReference>
<evidence type="ECO:0000256" key="1">
    <source>
        <dbReference type="SAM" id="Phobius"/>
    </source>
</evidence>
<dbReference type="SUPFAM" id="SSF53474">
    <property type="entry name" value="alpha/beta-Hydrolases"/>
    <property type="match status" value="1"/>
</dbReference>
<name>A0A444LJ11_9HYPH</name>
<dbReference type="EMBL" id="SBIP01000002">
    <property type="protein sequence ID" value="RWX78897.1"/>
    <property type="molecule type" value="Genomic_DNA"/>
</dbReference>
<keyword evidence="1" id="KW-0812">Transmembrane</keyword>
<reference evidence="2 3" key="1">
    <citation type="submission" date="2019-01" db="EMBL/GenBank/DDBJ databases">
        <title>The draft genome of Rhizobium sp. 24NR.</title>
        <authorList>
            <person name="Liu L."/>
            <person name="Liang L."/>
            <person name="Shi S."/>
            <person name="Xu L."/>
            <person name="Wang X."/>
            <person name="Li L."/>
            <person name="Zhang X."/>
        </authorList>
    </citation>
    <scope>NUCLEOTIDE SEQUENCE [LARGE SCALE GENOMIC DNA]</scope>
    <source>
        <strain evidence="2 3">24NR</strain>
    </source>
</reference>
<keyword evidence="3" id="KW-1185">Reference proteome</keyword>
<keyword evidence="1" id="KW-1133">Transmembrane helix</keyword>
<comment type="caution">
    <text evidence="2">The sequence shown here is derived from an EMBL/GenBank/DDBJ whole genome shotgun (WGS) entry which is preliminary data.</text>
</comment>
<protein>
    <recommendedName>
        <fullName evidence="4">Transmembrane protein</fullName>
    </recommendedName>
</protein>
<proteinExistence type="predicted"/>
<accession>A0A444LJ11</accession>
<dbReference type="Proteomes" id="UP000287687">
    <property type="component" value="Unassembled WGS sequence"/>
</dbReference>
<feature type="transmembrane region" description="Helical" evidence="1">
    <location>
        <begin position="136"/>
        <end position="162"/>
    </location>
</feature>
<keyword evidence="1" id="KW-0472">Membrane</keyword>
<sequence length="405" mass="45200">MTRPLAPATGLQPPHPDGTRLIGRRVVLHFPGFEPLDAGLHHARYQRVAIQSGRTWGLDLKVGPLSTHRSAAYFDISCLSGQTCTETRFHIFDHAALVSTLTGRTLLTRIVSGFYSAGRVILSAGMTGYFRHAWRFGLFFVFPFLLVALSVLVTLCLATLPITLRMDAWNYLWSLPLALAFVRYAVMPVTARLHTLHLFADWDLAIAMANLDRPDVDRWLAACVAGVRKAMEEEADEYVISSHSMGSTIAAHVIGELLEEDPDAFKGKQVIFATLGGAILQCALLRPASRLRQRVGLIARTRQVFWLEIQCLTDCVNFYKSRVVSLTGHPDAPQAKNAFIRVKNMLSAERYKRIRYDILRVHRQYVLDTEKQSNFDFTLMTAGPLPAARFADFSPRDLASGGDAE</sequence>
<evidence type="ECO:0000313" key="2">
    <source>
        <dbReference type="EMBL" id="RWX78897.1"/>
    </source>
</evidence>
<gene>
    <name evidence="2" type="ORF">EPK99_09990</name>
</gene>
<evidence type="ECO:0000313" key="3">
    <source>
        <dbReference type="Proteomes" id="UP000287687"/>
    </source>
</evidence>
<dbReference type="AlphaFoldDB" id="A0A444LJ11"/>